<comment type="caution">
    <text evidence="1">The sequence shown here is derived from an EMBL/GenBank/DDBJ whole genome shotgun (WGS) entry which is preliminary data.</text>
</comment>
<keyword evidence="2" id="KW-1185">Reference proteome</keyword>
<dbReference type="RefSeq" id="WP_109939967.1">
    <property type="nucleotide sequence ID" value="NZ_CP176366.1"/>
</dbReference>
<dbReference type="EMBL" id="QGMZ01000010">
    <property type="protein sequence ID" value="PWR75448.1"/>
    <property type="molecule type" value="Genomic_DNA"/>
</dbReference>
<dbReference type="AlphaFoldDB" id="A0A2V2NGD8"/>
<evidence type="ECO:0000313" key="2">
    <source>
        <dbReference type="Proteomes" id="UP000245934"/>
    </source>
</evidence>
<dbReference type="Proteomes" id="UP000245934">
    <property type="component" value="Unassembled WGS sequence"/>
</dbReference>
<name>A0A2V2NGD8_9EURY</name>
<dbReference type="GeneID" id="97609626"/>
<reference evidence="1 2" key="1">
    <citation type="submission" date="2018-05" db="EMBL/GenBank/DDBJ databases">
        <title>Draft genome of Methanospirillum stamsii Pt1.</title>
        <authorList>
            <person name="Dueholm M.S."/>
            <person name="Nielsen P.H."/>
            <person name="Bakmann L.F."/>
            <person name="Otzen D.E."/>
        </authorList>
    </citation>
    <scope>NUCLEOTIDE SEQUENCE [LARGE SCALE GENOMIC DNA]</scope>
    <source>
        <strain evidence="1 2">Pt1</strain>
    </source>
</reference>
<accession>A0A2V2NGD8</accession>
<proteinExistence type="predicted"/>
<evidence type="ECO:0000313" key="1">
    <source>
        <dbReference type="EMBL" id="PWR75448.1"/>
    </source>
</evidence>
<gene>
    <name evidence="1" type="ORF">DLD82_04775</name>
</gene>
<dbReference type="OrthoDB" id="119283at2157"/>
<protein>
    <submittedName>
        <fullName evidence="1">Uncharacterized protein</fullName>
    </submittedName>
</protein>
<sequence>MPFLITSQRDASSVRYEKIGRLRPIDDGMVEAVRDGHGVIRCVRTRDVLLALNGVEVEGFRLSESGNRMIISGTDEREYVVLVTQVRGMIRDWPKKKAALFIRESISPEEE</sequence>
<organism evidence="1 2">
    <name type="scientific">Methanospirillum stamsii</name>
    <dbReference type="NCBI Taxonomy" id="1277351"/>
    <lineage>
        <taxon>Archaea</taxon>
        <taxon>Methanobacteriati</taxon>
        <taxon>Methanobacteriota</taxon>
        <taxon>Stenosarchaea group</taxon>
        <taxon>Methanomicrobia</taxon>
        <taxon>Methanomicrobiales</taxon>
        <taxon>Methanospirillaceae</taxon>
        <taxon>Methanospirillum</taxon>
    </lineage>
</organism>